<reference evidence="3" key="1">
    <citation type="journal article" date="2019" name="Gigascience">
        <title>De novo genome assembly of the endangered Acer yangbiense, a plant species with extremely small populations endemic to Yunnan Province, China.</title>
        <authorList>
            <person name="Yang J."/>
            <person name="Wariss H.M."/>
            <person name="Tao L."/>
            <person name="Zhang R."/>
            <person name="Yun Q."/>
            <person name="Hollingsworth P."/>
            <person name="Dao Z."/>
            <person name="Luo G."/>
            <person name="Guo H."/>
            <person name="Ma Y."/>
            <person name="Sun W."/>
        </authorList>
    </citation>
    <scope>NUCLEOTIDE SEQUENCE [LARGE SCALE GENOMIC DNA]</scope>
    <source>
        <strain evidence="3">cv. Malutang</strain>
    </source>
</reference>
<keyword evidence="1" id="KW-0732">Signal</keyword>
<evidence type="ECO:0000313" key="3">
    <source>
        <dbReference type="Proteomes" id="UP000323000"/>
    </source>
</evidence>
<dbReference type="Pfam" id="PF03767">
    <property type="entry name" value="Acid_phosphat_B"/>
    <property type="match status" value="1"/>
</dbReference>
<dbReference type="Proteomes" id="UP000323000">
    <property type="component" value="Chromosome 11"/>
</dbReference>
<proteinExistence type="predicted"/>
<evidence type="ECO:0000256" key="1">
    <source>
        <dbReference type="SAM" id="SignalP"/>
    </source>
</evidence>
<gene>
    <name evidence="2" type="ORF">EZV62_024045</name>
</gene>
<dbReference type="Gene3D" id="3.40.50.1000">
    <property type="entry name" value="HAD superfamily/HAD-like"/>
    <property type="match status" value="1"/>
</dbReference>
<evidence type="ECO:0000313" key="2">
    <source>
        <dbReference type="EMBL" id="TXG51521.1"/>
    </source>
</evidence>
<accession>A0A5C7H3N3</accession>
<name>A0A5C7H3N3_9ROSI</name>
<comment type="caution">
    <text evidence="2">The sequence shown here is derived from an EMBL/GenBank/DDBJ whole genome shotgun (WGS) entry which is preliminary data.</text>
</comment>
<dbReference type="EMBL" id="VAHF01000011">
    <property type="protein sequence ID" value="TXG51521.1"/>
    <property type="molecule type" value="Genomic_DNA"/>
</dbReference>
<protein>
    <submittedName>
        <fullName evidence="2">Uncharacterized protein</fullName>
    </submittedName>
</protein>
<dbReference type="InterPro" id="IPR023214">
    <property type="entry name" value="HAD_sf"/>
</dbReference>
<dbReference type="InterPro" id="IPR005519">
    <property type="entry name" value="Acid_phosphat_B-like"/>
</dbReference>
<organism evidence="2 3">
    <name type="scientific">Acer yangbiense</name>
    <dbReference type="NCBI Taxonomy" id="1000413"/>
    <lineage>
        <taxon>Eukaryota</taxon>
        <taxon>Viridiplantae</taxon>
        <taxon>Streptophyta</taxon>
        <taxon>Embryophyta</taxon>
        <taxon>Tracheophyta</taxon>
        <taxon>Spermatophyta</taxon>
        <taxon>Magnoliopsida</taxon>
        <taxon>eudicotyledons</taxon>
        <taxon>Gunneridae</taxon>
        <taxon>Pentapetalae</taxon>
        <taxon>rosids</taxon>
        <taxon>malvids</taxon>
        <taxon>Sapindales</taxon>
        <taxon>Sapindaceae</taxon>
        <taxon>Hippocastanoideae</taxon>
        <taxon>Acereae</taxon>
        <taxon>Acer</taxon>
    </lineage>
</organism>
<sequence length="83" mass="9554">MLGFLMLMTLFSLPFLMIRNMLLGIGEKVNASSLEAWMKSSKAPGLEHTLNLFNEIKNKDVKIFLVSSRRETLSRMIINNFYV</sequence>
<feature type="signal peptide" evidence="1">
    <location>
        <begin position="1"/>
        <end position="31"/>
    </location>
</feature>
<keyword evidence="3" id="KW-1185">Reference proteome</keyword>
<feature type="chain" id="PRO_5023101565" evidence="1">
    <location>
        <begin position="32"/>
        <end position="83"/>
    </location>
</feature>
<dbReference type="AlphaFoldDB" id="A0A5C7H3N3"/>